<keyword evidence="3" id="KW-0274">FAD</keyword>
<dbReference type="Proteomes" id="UP001283341">
    <property type="component" value="Unassembled WGS sequence"/>
</dbReference>
<evidence type="ECO:0000256" key="1">
    <source>
        <dbReference type="ARBA" id="ARBA00007801"/>
    </source>
</evidence>
<dbReference type="InterPro" id="IPR036188">
    <property type="entry name" value="FAD/NAD-bd_sf"/>
</dbReference>
<evidence type="ECO:0000259" key="5">
    <source>
        <dbReference type="Pfam" id="PF01494"/>
    </source>
</evidence>
<dbReference type="Pfam" id="PF01494">
    <property type="entry name" value="FAD_binding_3"/>
    <property type="match status" value="1"/>
</dbReference>
<keyword evidence="2" id="KW-0285">Flavoprotein</keyword>
<comment type="similarity">
    <text evidence="1">Belongs to the PheA/TfdB FAD monooxygenase family.</text>
</comment>
<dbReference type="SUPFAM" id="SSF52833">
    <property type="entry name" value="Thioredoxin-like"/>
    <property type="match status" value="1"/>
</dbReference>
<dbReference type="InterPro" id="IPR012941">
    <property type="entry name" value="Phe_hydrox_C_dim_dom"/>
</dbReference>
<evidence type="ECO:0000313" key="7">
    <source>
        <dbReference type="EMBL" id="KAK3312221.1"/>
    </source>
</evidence>
<reference evidence="7" key="2">
    <citation type="submission" date="2023-06" db="EMBL/GenBank/DDBJ databases">
        <authorList>
            <consortium name="Lawrence Berkeley National Laboratory"/>
            <person name="Haridas S."/>
            <person name="Hensen N."/>
            <person name="Bonometti L."/>
            <person name="Westerberg I."/>
            <person name="Brannstrom I.O."/>
            <person name="Guillou S."/>
            <person name="Cros-Aarteil S."/>
            <person name="Calhoun S."/>
            <person name="Kuo A."/>
            <person name="Mondo S."/>
            <person name="Pangilinan J."/>
            <person name="Riley R."/>
            <person name="Labutti K."/>
            <person name="Andreopoulos B."/>
            <person name="Lipzen A."/>
            <person name="Chen C."/>
            <person name="Yanf M."/>
            <person name="Daum C."/>
            <person name="Ng V."/>
            <person name="Clum A."/>
            <person name="Steindorff A."/>
            <person name="Ohm R."/>
            <person name="Martin F."/>
            <person name="Silar P."/>
            <person name="Natvig D."/>
            <person name="Lalanne C."/>
            <person name="Gautier V."/>
            <person name="Ament-Velasquez S.L."/>
            <person name="Kruys A."/>
            <person name="Hutchinson M.I."/>
            <person name="Powell A.J."/>
            <person name="Barry K."/>
            <person name="Miller A.N."/>
            <person name="Grigoriev I.V."/>
            <person name="Debuchy R."/>
            <person name="Gladieux P."/>
            <person name="Thoren M.H."/>
            <person name="Johannesson H."/>
        </authorList>
    </citation>
    <scope>NUCLEOTIDE SEQUENCE</scope>
    <source>
        <strain evidence="7">CBS 118394</strain>
    </source>
</reference>
<dbReference type="Gene3D" id="3.40.30.20">
    <property type="match status" value="1"/>
</dbReference>
<dbReference type="Gene3D" id="3.30.9.10">
    <property type="entry name" value="D-Amino Acid Oxidase, subunit A, domain 2"/>
    <property type="match status" value="1"/>
</dbReference>
<dbReference type="GO" id="GO:0071949">
    <property type="term" value="F:FAD binding"/>
    <property type="evidence" value="ECO:0007669"/>
    <property type="project" value="InterPro"/>
</dbReference>
<dbReference type="PANTHER" id="PTHR43004">
    <property type="entry name" value="TRK SYSTEM POTASSIUM UPTAKE PROTEIN"/>
    <property type="match status" value="1"/>
</dbReference>
<dbReference type="SUPFAM" id="SSF54373">
    <property type="entry name" value="FAD-linked reductases, C-terminal domain"/>
    <property type="match status" value="1"/>
</dbReference>
<dbReference type="PRINTS" id="PR00420">
    <property type="entry name" value="RNGMNOXGNASE"/>
</dbReference>
<evidence type="ECO:0000256" key="4">
    <source>
        <dbReference type="ARBA" id="ARBA00023002"/>
    </source>
</evidence>
<keyword evidence="8" id="KW-1185">Reference proteome</keyword>
<dbReference type="PANTHER" id="PTHR43004:SF20">
    <property type="entry name" value="2-MONOOXYGENASE, PUTATIVE (AFU_ORTHOLOGUE AFUA_1G13660)-RELATED"/>
    <property type="match status" value="1"/>
</dbReference>
<dbReference type="Pfam" id="PF07976">
    <property type="entry name" value="Phe_hydrox_dim"/>
    <property type="match status" value="1"/>
</dbReference>
<name>A0AAE0HT48_9PEZI</name>
<accession>A0AAE0HT48</accession>
<feature type="domain" description="FAD-binding" evidence="5">
    <location>
        <begin position="14"/>
        <end position="420"/>
    </location>
</feature>
<evidence type="ECO:0000313" key="8">
    <source>
        <dbReference type="Proteomes" id="UP001283341"/>
    </source>
</evidence>
<proteinExistence type="inferred from homology"/>
<dbReference type="SUPFAM" id="SSF51905">
    <property type="entry name" value="FAD/NAD(P)-binding domain"/>
    <property type="match status" value="1"/>
</dbReference>
<reference evidence="7" key="1">
    <citation type="journal article" date="2023" name="Mol. Phylogenet. Evol.">
        <title>Genome-scale phylogeny and comparative genomics of the fungal order Sordariales.</title>
        <authorList>
            <person name="Hensen N."/>
            <person name="Bonometti L."/>
            <person name="Westerberg I."/>
            <person name="Brannstrom I.O."/>
            <person name="Guillou S."/>
            <person name="Cros-Aarteil S."/>
            <person name="Calhoun S."/>
            <person name="Haridas S."/>
            <person name="Kuo A."/>
            <person name="Mondo S."/>
            <person name="Pangilinan J."/>
            <person name="Riley R."/>
            <person name="LaButti K."/>
            <person name="Andreopoulos B."/>
            <person name="Lipzen A."/>
            <person name="Chen C."/>
            <person name="Yan M."/>
            <person name="Daum C."/>
            <person name="Ng V."/>
            <person name="Clum A."/>
            <person name="Steindorff A."/>
            <person name="Ohm R.A."/>
            <person name="Martin F."/>
            <person name="Silar P."/>
            <person name="Natvig D.O."/>
            <person name="Lalanne C."/>
            <person name="Gautier V."/>
            <person name="Ament-Velasquez S.L."/>
            <person name="Kruys A."/>
            <person name="Hutchinson M.I."/>
            <person name="Powell A.J."/>
            <person name="Barry K."/>
            <person name="Miller A.N."/>
            <person name="Grigoriev I.V."/>
            <person name="Debuchy R."/>
            <person name="Gladieux P."/>
            <person name="Hiltunen Thoren M."/>
            <person name="Johannesson H."/>
        </authorList>
    </citation>
    <scope>NUCLEOTIDE SEQUENCE</scope>
    <source>
        <strain evidence="7">CBS 118394</strain>
    </source>
</reference>
<dbReference type="InterPro" id="IPR038220">
    <property type="entry name" value="PHOX_C_sf"/>
</dbReference>
<comment type="caution">
    <text evidence="7">The sequence shown here is derived from an EMBL/GenBank/DDBJ whole genome shotgun (WGS) entry which is preliminary data.</text>
</comment>
<dbReference type="CDD" id="cd02979">
    <property type="entry name" value="PHOX_C"/>
    <property type="match status" value="1"/>
</dbReference>
<dbReference type="InterPro" id="IPR036249">
    <property type="entry name" value="Thioredoxin-like_sf"/>
</dbReference>
<dbReference type="GO" id="GO:0016709">
    <property type="term" value="F:oxidoreductase activity, acting on paired donors, with incorporation or reduction of molecular oxygen, NAD(P)H as one donor, and incorporation of one atom of oxygen"/>
    <property type="evidence" value="ECO:0007669"/>
    <property type="project" value="UniProtKB-ARBA"/>
</dbReference>
<dbReference type="InterPro" id="IPR050641">
    <property type="entry name" value="RIFMO-like"/>
</dbReference>
<keyword evidence="4" id="KW-0560">Oxidoreductase</keyword>
<dbReference type="EMBL" id="JAUEDM010000009">
    <property type="protein sequence ID" value="KAK3312221.1"/>
    <property type="molecule type" value="Genomic_DNA"/>
</dbReference>
<dbReference type="InterPro" id="IPR002938">
    <property type="entry name" value="FAD-bd"/>
</dbReference>
<evidence type="ECO:0000256" key="3">
    <source>
        <dbReference type="ARBA" id="ARBA00022827"/>
    </source>
</evidence>
<protein>
    <submittedName>
        <fullName evidence="7">FAD binding domain-containing protein</fullName>
    </submittedName>
</protein>
<dbReference type="AlphaFoldDB" id="A0AAE0HT48"/>
<evidence type="ECO:0000256" key="2">
    <source>
        <dbReference type="ARBA" id="ARBA00022630"/>
    </source>
</evidence>
<sequence>MQGQTGSQAKESNVDVLIIGAGPTGFMLAVWFSRLGINARIIDKSSDKVQAGQADGLHPRMMEIIDSFGFVHRPLTECTIGFEACYYEPDANGQLHKVDRRAEGIPGISRYNGSVIHQGRIEQWFIDAIDGFSKGTMKVERPILPDSLDIDESRIHDQTAYPVTVKVRKLAEQDAHPEQYGHRVQNGLHRQFGGEEDNRTAAADDSAYETIHAKYVLGTDGAHSWVRKQLGIVPVGETTDHVWGVLDIVPITDFPDIRKRCSIHSASEGSMMVIPREGVVVRFYIQLKGDVEYQEQPGTANSSVPAARRIDRSKITADMILERAQRIMAPYTLEPAETLWFTGYQIGQRVAPTFHKHERVFIAGDACHTHSPKAGQGMNVSMMDAHNLAWKIAHVVRGRARPSILSTYESERLQVANDLIAYDTKLSRLFSAPPGTISTDEFRKVIEQGMAFSTGCPIDYDASLLVSKPNRKTSDETFTSSLATRLFVGQRIPDHRMGGQCEGRPWWLHERLPSTGAWRILNFCGDFQSHDTLKQNVRDVGEYFVSADSFVKRYTPKETRFDSVVDNILIHACDNWAVEWNDVPEAWRPKDHRGVVDYWKVFGDMDNLQGNLNPPTNEGRTTGIYDKFGIDKDVGALVVVRPDGHVAKVTRADMEGVKELEGWFGAFMVPAN</sequence>
<feature type="domain" description="Phenol hydroxylase-like C-terminal dimerisation" evidence="6">
    <location>
        <begin position="458"/>
        <end position="671"/>
    </location>
</feature>
<organism evidence="7 8">
    <name type="scientific">Apodospora peruviana</name>
    <dbReference type="NCBI Taxonomy" id="516989"/>
    <lineage>
        <taxon>Eukaryota</taxon>
        <taxon>Fungi</taxon>
        <taxon>Dikarya</taxon>
        <taxon>Ascomycota</taxon>
        <taxon>Pezizomycotina</taxon>
        <taxon>Sordariomycetes</taxon>
        <taxon>Sordariomycetidae</taxon>
        <taxon>Sordariales</taxon>
        <taxon>Lasiosphaeriaceae</taxon>
        <taxon>Apodospora</taxon>
    </lineage>
</organism>
<evidence type="ECO:0000259" key="6">
    <source>
        <dbReference type="Pfam" id="PF07976"/>
    </source>
</evidence>
<dbReference type="Gene3D" id="3.50.50.60">
    <property type="entry name" value="FAD/NAD(P)-binding domain"/>
    <property type="match status" value="1"/>
</dbReference>
<gene>
    <name evidence="7" type="ORF">B0H66DRAFT_644494</name>
</gene>